<keyword evidence="6" id="KW-0496">Mitochondrion</keyword>
<dbReference type="GO" id="GO:0005763">
    <property type="term" value="C:mitochondrial small ribosomal subunit"/>
    <property type="evidence" value="ECO:0007669"/>
    <property type="project" value="TreeGrafter"/>
</dbReference>
<dbReference type="GO" id="GO:0006412">
    <property type="term" value="P:translation"/>
    <property type="evidence" value="ECO:0007669"/>
    <property type="project" value="InterPro"/>
</dbReference>
<reference evidence="10 11" key="1">
    <citation type="journal article" date="2018" name="Sci. Rep.">
        <title>Comparative genomics provides insights into the lifestyle and reveals functional heterogeneity of dark septate endophytic fungi.</title>
        <authorList>
            <person name="Knapp D.G."/>
            <person name="Nemeth J.B."/>
            <person name="Barry K."/>
            <person name="Hainaut M."/>
            <person name="Henrissat B."/>
            <person name="Johnson J."/>
            <person name="Kuo A."/>
            <person name="Lim J.H.P."/>
            <person name="Lipzen A."/>
            <person name="Nolan M."/>
            <person name="Ohm R.A."/>
            <person name="Tamas L."/>
            <person name="Grigoriev I.V."/>
            <person name="Spatafora J.W."/>
            <person name="Nagy L.G."/>
            <person name="Kovacs G.M."/>
        </authorList>
    </citation>
    <scope>NUCLEOTIDE SEQUENCE [LARGE SCALE GENOMIC DNA]</scope>
    <source>
        <strain evidence="10 11">DSE2036</strain>
    </source>
</reference>
<accession>A0A2V1DRW2</accession>
<feature type="region of interest" description="Disordered" evidence="8">
    <location>
        <begin position="715"/>
        <end position="759"/>
    </location>
</feature>
<comment type="function">
    <text evidence="7">Mitochondrial ribosome (mitoribosome) assembly factor. Binds at the interface of the head and body domains of the mitochondrial small ribosomal subunit (mt-SSU), occluding the mRNA channel and preventing compaction of the head domain towards the body. Probable inactive methyltransferase: retains the characteristic folding and ability to bind S-adenosyl-L-methionine, but it probably lost its methyltransferase activity.</text>
</comment>
<evidence type="ECO:0000256" key="4">
    <source>
        <dbReference type="ARBA" id="ARBA00023004"/>
    </source>
</evidence>
<proteinExistence type="predicted"/>
<evidence type="ECO:0000256" key="3">
    <source>
        <dbReference type="ARBA" id="ARBA00022946"/>
    </source>
</evidence>
<evidence type="ECO:0000313" key="11">
    <source>
        <dbReference type="Proteomes" id="UP000244855"/>
    </source>
</evidence>
<dbReference type="InterPro" id="IPR052571">
    <property type="entry name" value="Mt_RNA_Methyltransferase"/>
</dbReference>
<evidence type="ECO:0000256" key="7">
    <source>
        <dbReference type="ARBA" id="ARBA00045681"/>
    </source>
</evidence>
<keyword evidence="4" id="KW-0408">Iron</keyword>
<evidence type="ECO:0000256" key="9">
    <source>
        <dbReference type="SAM" id="SignalP"/>
    </source>
</evidence>
<dbReference type="GO" id="GO:0008168">
    <property type="term" value="F:methyltransferase activity"/>
    <property type="evidence" value="ECO:0007669"/>
    <property type="project" value="InterPro"/>
</dbReference>
<dbReference type="Proteomes" id="UP000244855">
    <property type="component" value="Unassembled WGS sequence"/>
</dbReference>
<dbReference type="Pfam" id="PF09243">
    <property type="entry name" value="Rsm22"/>
    <property type="match status" value="2"/>
</dbReference>
<dbReference type="PANTHER" id="PTHR13184">
    <property type="entry name" value="37S RIBOSOMAL PROTEIN S22"/>
    <property type="match status" value="1"/>
</dbReference>
<feature type="signal peptide" evidence="9">
    <location>
        <begin position="1"/>
        <end position="20"/>
    </location>
</feature>
<evidence type="ECO:0000256" key="1">
    <source>
        <dbReference type="ARBA" id="ARBA00004173"/>
    </source>
</evidence>
<feature type="chain" id="PRO_5015967180" description="Rsm22-domain-containing protein" evidence="9">
    <location>
        <begin position="21"/>
        <end position="759"/>
    </location>
</feature>
<dbReference type="OrthoDB" id="421327at2759"/>
<dbReference type="GO" id="GO:0051536">
    <property type="term" value="F:iron-sulfur cluster binding"/>
    <property type="evidence" value="ECO:0007669"/>
    <property type="project" value="UniProtKB-KW"/>
</dbReference>
<keyword evidence="5" id="KW-0411">Iron-sulfur</keyword>
<evidence type="ECO:0000313" key="10">
    <source>
        <dbReference type="EMBL" id="PVI00726.1"/>
    </source>
</evidence>
<keyword evidence="3" id="KW-0809">Transit peptide</keyword>
<keyword evidence="11" id="KW-1185">Reference proteome</keyword>
<feature type="region of interest" description="Disordered" evidence="8">
    <location>
        <begin position="30"/>
        <end position="61"/>
    </location>
</feature>
<keyword evidence="9" id="KW-0732">Signal</keyword>
<dbReference type="AlphaFoldDB" id="A0A2V1DRW2"/>
<dbReference type="InterPro" id="IPR015324">
    <property type="entry name" value="Ribosomal_Rsm22-like"/>
</dbReference>
<evidence type="ECO:0000256" key="2">
    <source>
        <dbReference type="ARBA" id="ARBA00022723"/>
    </source>
</evidence>
<dbReference type="STRING" id="97972.A0A2V1DRW2"/>
<evidence type="ECO:0000256" key="6">
    <source>
        <dbReference type="ARBA" id="ARBA00023128"/>
    </source>
</evidence>
<evidence type="ECO:0008006" key="12">
    <source>
        <dbReference type="Google" id="ProtNLM"/>
    </source>
</evidence>
<dbReference type="PANTHER" id="PTHR13184:SF5">
    <property type="entry name" value="METHYLTRANSFERASE-LIKE PROTEIN 17, MITOCHONDRIAL"/>
    <property type="match status" value="1"/>
</dbReference>
<evidence type="ECO:0000256" key="5">
    <source>
        <dbReference type="ARBA" id="ARBA00023014"/>
    </source>
</evidence>
<dbReference type="EMBL" id="KZ805369">
    <property type="protein sequence ID" value="PVI00726.1"/>
    <property type="molecule type" value="Genomic_DNA"/>
</dbReference>
<keyword evidence="2" id="KW-0479">Metal-binding</keyword>
<name>A0A2V1DRW2_9PLEO</name>
<comment type="subcellular location">
    <subcellularLocation>
        <location evidence="1">Mitochondrion</location>
    </subcellularLocation>
</comment>
<feature type="compositionally biased region" description="Low complexity" evidence="8">
    <location>
        <begin position="43"/>
        <end position="59"/>
    </location>
</feature>
<dbReference type="GO" id="GO:0003735">
    <property type="term" value="F:structural constituent of ribosome"/>
    <property type="evidence" value="ECO:0007669"/>
    <property type="project" value="TreeGrafter"/>
</dbReference>
<sequence length="759" mass="85272">MFRGRGFQSVCLCCRLNVLALQSPNAANRARASLSRETRDQATSTPPSDDSSVPLTPSDRLSVEANARRARQTFGDSLPRGHLSEEEYVVYERLYGPAILVEPVEESEELEEGEEEIIEQELPDGTTVLLRKNEDGELEEVEYSNEPEEFEAEEDDTEYMTDEQWEELQEQKSQNYHDEIYEKTRIALREGEAEDVEEDEDDGFIRAHPLTIAGRSKPSPSTVFLPKETLVDPTASLLTRANHKHLAESANRIFGGYGLPHSARTPPARLGHKQQPIPLDPSQSDMGNIEADAYLASVQPGTYASVTSALVEVRRRLGSSWIDQILNIKKGGSVLDAGAGGVGVLAWHEILKAEWARMHEDSGASSHSNAPLGKATVLAGSDTLRHRASRLLENTTFIPRLPETVVPEDELNQQQPRKLYDLIIAPHTLWPLKQEYLRKEQVEKYWSLLNPKGGVLILVEKGLPRGFEVVAAARELLLEKHISSPYSTTTEVPVEKQASTPEENTRFIEKETGMIIAPCTNHGQCPMYKSPGISAGRKDFCYFSQRFIRPPYLQRILRATDRNHDDVQFSYLAVQRGRDQRLPEHDVVGKGIVQDEATTAAALEGYEWKSEDEFLTTQDVNPLTLPRLILPAIKRRGHIILDVCTPSATIERWTVPKSFSKQAFRDARKAQWGDLWALGAKTRLERTVRLGRPRDEFDKKGRRIKAPKKVTIEVGIDDDGEARPSVKNTGRYSSDRKIRGSGGRKGRKKQMDYGDELDL</sequence>
<protein>
    <recommendedName>
        <fullName evidence="12">Rsm22-domain-containing protein</fullName>
    </recommendedName>
</protein>
<organism evidence="10 11">
    <name type="scientific">Periconia macrospinosa</name>
    <dbReference type="NCBI Taxonomy" id="97972"/>
    <lineage>
        <taxon>Eukaryota</taxon>
        <taxon>Fungi</taxon>
        <taxon>Dikarya</taxon>
        <taxon>Ascomycota</taxon>
        <taxon>Pezizomycotina</taxon>
        <taxon>Dothideomycetes</taxon>
        <taxon>Pleosporomycetidae</taxon>
        <taxon>Pleosporales</taxon>
        <taxon>Massarineae</taxon>
        <taxon>Periconiaceae</taxon>
        <taxon>Periconia</taxon>
    </lineage>
</organism>
<gene>
    <name evidence="10" type="ORF">DM02DRAFT_718243</name>
</gene>
<evidence type="ECO:0000256" key="8">
    <source>
        <dbReference type="SAM" id="MobiDB-lite"/>
    </source>
</evidence>
<dbReference type="GO" id="GO:0046872">
    <property type="term" value="F:metal ion binding"/>
    <property type="evidence" value="ECO:0007669"/>
    <property type="project" value="UniProtKB-KW"/>
</dbReference>